<dbReference type="InterPro" id="IPR014818">
    <property type="entry name" value="Phage/plasmid_primase_P4_C"/>
</dbReference>
<dbReference type="InterPro" id="IPR014015">
    <property type="entry name" value="Helicase_SF3_DNA-vir"/>
</dbReference>
<dbReference type="Pfam" id="PF19263">
    <property type="entry name" value="DUF5906"/>
    <property type="match status" value="1"/>
</dbReference>
<dbReference type="GO" id="GO:0016787">
    <property type="term" value="F:hydrolase activity"/>
    <property type="evidence" value="ECO:0007669"/>
    <property type="project" value="UniProtKB-KW"/>
</dbReference>
<dbReference type="InterPro" id="IPR027417">
    <property type="entry name" value="P-loop_NTPase"/>
</dbReference>
<name>Q1LJZ1_CUPMC</name>
<dbReference type="HOGENOM" id="CLU_358213_0_0_4"/>
<keyword evidence="4" id="KW-0067">ATP-binding</keyword>
<feature type="domain" description="SF3 helicase" evidence="5">
    <location>
        <begin position="342"/>
        <end position="496"/>
    </location>
</feature>
<evidence type="ECO:0000256" key="1">
    <source>
        <dbReference type="ARBA" id="ARBA00022741"/>
    </source>
</evidence>
<evidence type="ECO:0000256" key="2">
    <source>
        <dbReference type="ARBA" id="ARBA00022801"/>
    </source>
</evidence>
<dbReference type="EMBL" id="CP000352">
    <property type="protein sequence ID" value="ABF09535.1"/>
    <property type="molecule type" value="Genomic_DNA"/>
</dbReference>
<organism evidence="6 7">
    <name type="scientific">Cupriavidus metallidurans (strain ATCC 43123 / DSM 2839 / NBRC 102507 / CH34)</name>
    <name type="common">Ralstonia metallidurans</name>
    <dbReference type="NCBI Taxonomy" id="266264"/>
    <lineage>
        <taxon>Bacteria</taxon>
        <taxon>Pseudomonadati</taxon>
        <taxon>Pseudomonadota</taxon>
        <taxon>Betaproteobacteria</taxon>
        <taxon>Burkholderiales</taxon>
        <taxon>Burkholderiaceae</taxon>
        <taxon>Cupriavidus</taxon>
    </lineage>
</organism>
<keyword evidence="3" id="KW-0347">Helicase</keyword>
<dbReference type="PROSITE" id="PS51206">
    <property type="entry name" value="SF3_HELICASE_1"/>
    <property type="match status" value="1"/>
</dbReference>
<dbReference type="Pfam" id="PF03288">
    <property type="entry name" value="Pox_D5"/>
    <property type="match status" value="1"/>
</dbReference>
<protein>
    <submittedName>
        <fullName evidence="6">DNA primase activity</fullName>
    </submittedName>
</protein>
<dbReference type="Pfam" id="PF08706">
    <property type="entry name" value="D5_N"/>
    <property type="match status" value="1"/>
</dbReference>
<dbReference type="eggNOG" id="COG3378">
    <property type="taxonomic scope" value="Bacteria"/>
</dbReference>
<dbReference type="KEGG" id="rme:Rmet_2662"/>
<evidence type="ECO:0000313" key="7">
    <source>
        <dbReference type="Proteomes" id="UP000002429"/>
    </source>
</evidence>
<sequence>MPYLSFFENIHQVKNFDGDECSFETLVETFKEDEREEKEKKGGFVFNGSVYPVGASRVLKNIKEVRLIILDYDNLGPDDPETLWRQLKSYQSVLYTTHRHTIEKPKLRAIVVPSKPIPPSEYKTAVTRLGQHIGLEYDPVSKNPNQVYYFPTCPPGTKEMHFTRINADGSELDLESLPPVTMTKATTKGKRVVSSEEDEKNLYTLATQVVETEFPDGLVFVRDVFYEYRDGYWQEVDNWSLKQKLTNDDSPYAALLPNPGAVNSLIDALKARTSLVKFPDPKPLTLCLQNAVLDIATGSQMPHAPDYWHRNLLDIQYHEDDVCPLWQRFLDETFAGDADGSEKKLFLQEFMGYLLVPSTEAQMMLWMIGSGANGKSVVIEVMQSLLGADNHSSVPLDSLGQDFKKAVLQGKLANFCPEISGSRRIDEATIKSIVGGDEIYAEKKGKDGFSFRAYARIVAAGNALPDVGDTSHGFFRRLTILRFNRQLSVEEMDRELPEKLKNELSGILAWALAGLKRFREQKRFTDVPSSRAFVSSYKLQSNPVEVFLTECTKVVAGKKTLKSDVYASYKAFCQEGGHQPLANNKFGAALSELGYAAKASNGKGYYPLVLAGGNATAYSRKLDVVEVLEDDE</sequence>
<evidence type="ECO:0000256" key="4">
    <source>
        <dbReference type="ARBA" id="ARBA00022840"/>
    </source>
</evidence>
<proteinExistence type="predicted"/>
<accession>Q1LJZ1</accession>
<dbReference type="GO" id="GO:0005524">
    <property type="term" value="F:ATP binding"/>
    <property type="evidence" value="ECO:0007669"/>
    <property type="project" value="UniProtKB-KW"/>
</dbReference>
<dbReference type="PANTHER" id="PTHR35372">
    <property type="entry name" value="ATP BINDING PROTEIN-RELATED"/>
    <property type="match status" value="1"/>
</dbReference>
<keyword evidence="7" id="KW-1185">Reference proteome</keyword>
<reference evidence="7" key="1">
    <citation type="journal article" date="2010" name="PLoS ONE">
        <title>The complete genome sequence of Cupriavidus metallidurans strain CH34, a master survivalist in harsh and anthropogenic environments.</title>
        <authorList>
            <person name="Janssen P.J."/>
            <person name="Van Houdt R."/>
            <person name="Moors H."/>
            <person name="Monsieurs P."/>
            <person name="Morin N."/>
            <person name="Michaux A."/>
            <person name="Benotmane M.A."/>
            <person name="Leys N."/>
            <person name="Vallaeys T."/>
            <person name="Lapidus A."/>
            <person name="Monchy S."/>
            <person name="Medigue C."/>
            <person name="Taghavi S."/>
            <person name="McCorkle S."/>
            <person name="Dunn J."/>
            <person name="van der Lelie D."/>
            <person name="Mergeay M."/>
        </authorList>
    </citation>
    <scope>NUCLEOTIDE SEQUENCE [LARGE SCALE GENOMIC DNA]</scope>
    <source>
        <strain evidence="7">ATCC 43123 / DSM 2839 / NBRC 102507 / CH34</strain>
    </source>
</reference>
<dbReference type="SUPFAM" id="SSF52540">
    <property type="entry name" value="P-loop containing nucleoside triphosphate hydrolases"/>
    <property type="match status" value="1"/>
</dbReference>
<dbReference type="InterPro" id="IPR051620">
    <property type="entry name" value="ORF904-like_C"/>
</dbReference>
<evidence type="ECO:0000313" key="6">
    <source>
        <dbReference type="EMBL" id="ABF09535.1"/>
    </source>
</evidence>
<dbReference type="InterPro" id="IPR006500">
    <property type="entry name" value="Helicase_put_C_phage/plasmid"/>
</dbReference>
<dbReference type="PANTHER" id="PTHR35372:SF2">
    <property type="entry name" value="SF3 HELICASE DOMAIN-CONTAINING PROTEIN"/>
    <property type="match status" value="1"/>
</dbReference>
<dbReference type="GO" id="GO:0004386">
    <property type="term" value="F:helicase activity"/>
    <property type="evidence" value="ECO:0007669"/>
    <property type="project" value="UniProtKB-KW"/>
</dbReference>
<dbReference type="InterPro" id="IPR045455">
    <property type="entry name" value="NrS-1_pol-like_helicase"/>
</dbReference>
<dbReference type="Proteomes" id="UP000002429">
    <property type="component" value="Chromosome"/>
</dbReference>
<evidence type="ECO:0000256" key="3">
    <source>
        <dbReference type="ARBA" id="ARBA00022806"/>
    </source>
</evidence>
<dbReference type="RefSeq" id="WP_011517235.1">
    <property type="nucleotide sequence ID" value="NC_007973.1"/>
</dbReference>
<keyword evidence="2" id="KW-0378">Hydrolase</keyword>
<keyword evidence="1" id="KW-0547">Nucleotide-binding</keyword>
<dbReference type="NCBIfam" id="TIGR01613">
    <property type="entry name" value="primase_Cterm"/>
    <property type="match status" value="1"/>
</dbReference>
<gene>
    <name evidence="6" type="ordered locus">Rmet_2662</name>
</gene>
<dbReference type="SMART" id="SM00885">
    <property type="entry name" value="D5_N"/>
    <property type="match status" value="1"/>
</dbReference>
<dbReference type="AlphaFoldDB" id="Q1LJZ1"/>
<dbReference type="InterPro" id="IPR004968">
    <property type="entry name" value="DNA_primase/NTPase_C"/>
</dbReference>
<dbReference type="Gene3D" id="3.40.50.300">
    <property type="entry name" value="P-loop containing nucleotide triphosphate hydrolases"/>
    <property type="match status" value="1"/>
</dbReference>
<evidence type="ECO:0000259" key="5">
    <source>
        <dbReference type="PROSITE" id="PS51206"/>
    </source>
</evidence>